<dbReference type="PROSITE" id="PS50088">
    <property type="entry name" value="ANK_REPEAT"/>
    <property type="match status" value="3"/>
</dbReference>
<keyword evidence="4" id="KW-0472">Membrane</keyword>
<dbReference type="EnsemblMetazoa" id="G31418.1">
    <property type="protein sequence ID" value="G31418.1:cds"/>
    <property type="gene ID" value="G31418"/>
</dbReference>
<keyword evidence="6" id="KW-1185">Reference proteome</keyword>
<dbReference type="Pfam" id="PF12796">
    <property type="entry name" value="Ank_2"/>
    <property type="match status" value="1"/>
</dbReference>
<reference evidence="5" key="1">
    <citation type="submission" date="2022-08" db="UniProtKB">
        <authorList>
            <consortium name="EnsemblMetazoa"/>
        </authorList>
    </citation>
    <scope>IDENTIFICATION</scope>
    <source>
        <strain evidence="5">05x7-T-G4-1.051#20</strain>
    </source>
</reference>
<dbReference type="PANTHER" id="PTHR24171">
    <property type="entry name" value="ANKYRIN REPEAT DOMAIN-CONTAINING PROTEIN 39-RELATED"/>
    <property type="match status" value="1"/>
</dbReference>
<evidence type="ECO:0000256" key="2">
    <source>
        <dbReference type="ARBA" id="ARBA00023043"/>
    </source>
</evidence>
<dbReference type="SUPFAM" id="SSF48403">
    <property type="entry name" value="Ankyrin repeat"/>
    <property type="match status" value="1"/>
</dbReference>
<name>A0A8W8M366_MAGGI</name>
<accession>A0A8W8M366</accession>
<dbReference type="SMART" id="SM00248">
    <property type="entry name" value="ANK"/>
    <property type="match status" value="3"/>
</dbReference>
<keyword evidence="4" id="KW-0812">Transmembrane</keyword>
<evidence type="ECO:0000256" key="4">
    <source>
        <dbReference type="SAM" id="Phobius"/>
    </source>
</evidence>
<evidence type="ECO:0000256" key="3">
    <source>
        <dbReference type="PROSITE-ProRule" id="PRU00023"/>
    </source>
</evidence>
<dbReference type="PANTHER" id="PTHR24171:SF10">
    <property type="entry name" value="ANKYRIN REPEAT DOMAIN-CONTAINING PROTEIN 29-LIKE"/>
    <property type="match status" value="1"/>
</dbReference>
<dbReference type="Proteomes" id="UP000005408">
    <property type="component" value="Unassembled WGS sequence"/>
</dbReference>
<feature type="repeat" description="ANK" evidence="3">
    <location>
        <begin position="285"/>
        <end position="317"/>
    </location>
</feature>
<evidence type="ECO:0000256" key="1">
    <source>
        <dbReference type="ARBA" id="ARBA00022737"/>
    </source>
</evidence>
<proteinExistence type="predicted"/>
<keyword evidence="4" id="KW-1133">Transmembrane helix</keyword>
<keyword evidence="2 3" id="KW-0040">ANK repeat</keyword>
<feature type="repeat" description="ANK" evidence="3">
    <location>
        <begin position="251"/>
        <end position="283"/>
    </location>
</feature>
<dbReference type="Gene3D" id="1.25.40.20">
    <property type="entry name" value="Ankyrin repeat-containing domain"/>
    <property type="match status" value="1"/>
</dbReference>
<dbReference type="AlphaFoldDB" id="A0A8W8M366"/>
<dbReference type="InterPro" id="IPR002110">
    <property type="entry name" value="Ankyrin_rpt"/>
</dbReference>
<organism evidence="5 6">
    <name type="scientific">Magallana gigas</name>
    <name type="common">Pacific oyster</name>
    <name type="synonym">Crassostrea gigas</name>
    <dbReference type="NCBI Taxonomy" id="29159"/>
    <lineage>
        <taxon>Eukaryota</taxon>
        <taxon>Metazoa</taxon>
        <taxon>Spiralia</taxon>
        <taxon>Lophotrochozoa</taxon>
        <taxon>Mollusca</taxon>
        <taxon>Bivalvia</taxon>
        <taxon>Autobranchia</taxon>
        <taxon>Pteriomorphia</taxon>
        <taxon>Ostreida</taxon>
        <taxon>Ostreoidea</taxon>
        <taxon>Ostreidae</taxon>
        <taxon>Magallana</taxon>
    </lineage>
</organism>
<keyword evidence="1" id="KW-0677">Repeat</keyword>
<dbReference type="PRINTS" id="PR01415">
    <property type="entry name" value="ANKYRIN"/>
</dbReference>
<feature type="repeat" description="ANK" evidence="3">
    <location>
        <begin position="318"/>
        <end position="350"/>
    </location>
</feature>
<evidence type="ECO:0000313" key="5">
    <source>
        <dbReference type="EnsemblMetazoa" id="G31418.1:cds"/>
    </source>
</evidence>
<protein>
    <submittedName>
        <fullName evidence="5">Uncharacterized protein</fullName>
    </submittedName>
</protein>
<feature type="transmembrane region" description="Helical" evidence="4">
    <location>
        <begin position="147"/>
        <end position="169"/>
    </location>
</feature>
<dbReference type="PROSITE" id="PS50297">
    <property type="entry name" value="ANK_REP_REGION"/>
    <property type="match status" value="3"/>
</dbReference>
<dbReference type="InterPro" id="IPR036770">
    <property type="entry name" value="Ankyrin_rpt-contain_sf"/>
</dbReference>
<sequence length="354" mass="39939">MNVYKFPVYTTKLCPQNQNEWKERSSFFNCSGSSYMCFPNEHFTELLEFCYNTNRTHITPRTCMYLHGRYSVLNGYNCSGFTHGCPSSSYFSDEVYKYHSCLAIKKGYFLAERPCYSNSSANNHADAKSKETCNHLDNTPSDERSDVVWIVVVTLLCVIIAVCTIFHWIKKPRTRLPCLMKLNGRDKSNLTVNEDEINIFIAKADQNNDAIKTADTYLQTDVTEESYKRRVSGKDTSDTITSADSGICNYDGLSPLHIACMRGHYGTAFHLLKNGANVNDACDNDGKSPLYLACEFGHLRVVKLLLRSKADVNFCDNDGASPLFIASQQGHDVIVKLLLNHGANVNNKIKNFKQ</sequence>
<evidence type="ECO:0000313" key="6">
    <source>
        <dbReference type="Proteomes" id="UP000005408"/>
    </source>
</evidence>